<dbReference type="CDD" id="cd00092">
    <property type="entry name" value="HTH_CRP"/>
    <property type="match status" value="1"/>
</dbReference>
<evidence type="ECO:0000313" key="6">
    <source>
        <dbReference type="EMBL" id="OOC09951.1"/>
    </source>
</evidence>
<dbReference type="InterPro" id="IPR000595">
    <property type="entry name" value="cNMP-bd_dom"/>
</dbReference>
<dbReference type="STRING" id="252474.B1A74_08215"/>
<dbReference type="EMBL" id="MUZR01000028">
    <property type="protein sequence ID" value="OOC09951.1"/>
    <property type="molecule type" value="Genomic_DNA"/>
</dbReference>
<comment type="caution">
    <text evidence="6">The sequence shown here is derived from an EMBL/GenBank/DDBJ whole genome shotgun (WGS) entry which is preliminary data.</text>
</comment>
<dbReference type="InterPro" id="IPR050397">
    <property type="entry name" value="Env_Response_Regulators"/>
</dbReference>
<dbReference type="PROSITE" id="PS51063">
    <property type="entry name" value="HTH_CRP_2"/>
    <property type="match status" value="1"/>
</dbReference>
<dbReference type="Gene3D" id="2.60.120.10">
    <property type="entry name" value="Jelly Rolls"/>
    <property type="match status" value="1"/>
</dbReference>
<dbReference type="GO" id="GO:0003677">
    <property type="term" value="F:DNA binding"/>
    <property type="evidence" value="ECO:0007669"/>
    <property type="project" value="UniProtKB-KW"/>
</dbReference>
<dbReference type="PANTHER" id="PTHR24567">
    <property type="entry name" value="CRP FAMILY TRANSCRIPTIONAL REGULATORY PROTEIN"/>
    <property type="match status" value="1"/>
</dbReference>
<keyword evidence="7" id="KW-1185">Reference proteome</keyword>
<dbReference type="OrthoDB" id="7643467at2"/>
<dbReference type="SMART" id="SM00100">
    <property type="entry name" value="cNMP"/>
    <property type="match status" value="1"/>
</dbReference>
<dbReference type="SUPFAM" id="SSF46785">
    <property type="entry name" value="Winged helix' DNA-binding domain"/>
    <property type="match status" value="1"/>
</dbReference>
<dbReference type="InterPro" id="IPR036390">
    <property type="entry name" value="WH_DNA-bd_sf"/>
</dbReference>
<dbReference type="NCBIfam" id="NF008365">
    <property type="entry name" value="PRK11161.1"/>
    <property type="match status" value="1"/>
</dbReference>
<dbReference type="Pfam" id="PF13545">
    <property type="entry name" value="HTH_Crp_2"/>
    <property type="match status" value="1"/>
</dbReference>
<dbReference type="PRINTS" id="PR00034">
    <property type="entry name" value="HTHCRP"/>
</dbReference>
<proteinExistence type="predicted"/>
<dbReference type="PROSITE" id="PS50042">
    <property type="entry name" value="CNMP_BINDING_3"/>
    <property type="match status" value="1"/>
</dbReference>
<dbReference type="PANTHER" id="PTHR24567:SF75">
    <property type="entry name" value="FUMARATE AND NITRATE REDUCTION REGULATORY PROTEIN"/>
    <property type="match status" value="1"/>
</dbReference>
<dbReference type="Proteomes" id="UP000189177">
    <property type="component" value="Unassembled WGS sequence"/>
</dbReference>
<keyword evidence="1" id="KW-0805">Transcription regulation</keyword>
<name>A0A1V2ZY45_9GAMM</name>
<evidence type="ECO:0000256" key="2">
    <source>
        <dbReference type="ARBA" id="ARBA00023125"/>
    </source>
</evidence>
<keyword evidence="2" id="KW-0238">DNA-binding</keyword>
<dbReference type="InterPro" id="IPR014710">
    <property type="entry name" value="RmlC-like_jellyroll"/>
</dbReference>
<dbReference type="AlphaFoldDB" id="A0A1V2ZY45"/>
<reference evidence="6 7" key="1">
    <citation type="submission" date="2017-02" db="EMBL/GenBank/DDBJ databases">
        <title>Genomic diversity within the haloalkaliphilic genus Thioalkalivibrio.</title>
        <authorList>
            <person name="Ahn A.-C."/>
            <person name="Meier-Kolthoff J."/>
            <person name="Overmars L."/>
            <person name="Richter M."/>
            <person name="Woyke T."/>
            <person name="Sorokin D.Y."/>
            <person name="Muyzer G."/>
        </authorList>
    </citation>
    <scope>NUCLEOTIDE SEQUENCE [LARGE SCALE GENOMIC DNA]</scope>
    <source>
        <strain evidence="6 7">HL17</strain>
    </source>
</reference>
<dbReference type="SUPFAM" id="SSF51206">
    <property type="entry name" value="cAMP-binding domain-like"/>
    <property type="match status" value="1"/>
</dbReference>
<evidence type="ECO:0000259" key="4">
    <source>
        <dbReference type="PROSITE" id="PS50042"/>
    </source>
</evidence>
<organism evidence="6 7">
    <name type="scientific">Thioalkalivibrio halophilus</name>
    <dbReference type="NCBI Taxonomy" id="252474"/>
    <lineage>
        <taxon>Bacteria</taxon>
        <taxon>Pseudomonadati</taxon>
        <taxon>Pseudomonadota</taxon>
        <taxon>Gammaproteobacteria</taxon>
        <taxon>Chromatiales</taxon>
        <taxon>Ectothiorhodospiraceae</taxon>
        <taxon>Thioalkalivibrio</taxon>
    </lineage>
</organism>
<protein>
    <submittedName>
        <fullName evidence="6">Transcriptional regulator</fullName>
    </submittedName>
</protein>
<accession>A0A1V2ZY45</accession>
<dbReference type="CDD" id="cd00038">
    <property type="entry name" value="CAP_ED"/>
    <property type="match status" value="1"/>
</dbReference>
<dbReference type="InterPro" id="IPR036388">
    <property type="entry name" value="WH-like_DNA-bd_sf"/>
</dbReference>
<evidence type="ECO:0000313" key="7">
    <source>
        <dbReference type="Proteomes" id="UP000189177"/>
    </source>
</evidence>
<dbReference type="Gene3D" id="1.10.10.10">
    <property type="entry name" value="Winged helix-like DNA-binding domain superfamily/Winged helix DNA-binding domain"/>
    <property type="match status" value="1"/>
</dbReference>
<dbReference type="InterPro" id="IPR012318">
    <property type="entry name" value="HTH_CRP"/>
</dbReference>
<keyword evidence="3" id="KW-0804">Transcription</keyword>
<dbReference type="SMART" id="SM00419">
    <property type="entry name" value="HTH_CRP"/>
    <property type="match status" value="1"/>
</dbReference>
<dbReference type="FunFam" id="1.10.10.10:FF:000028">
    <property type="entry name" value="Fumarate/nitrate reduction transcriptional regulator Fnr"/>
    <property type="match status" value="1"/>
</dbReference>
<dbReference type="GO" id="GO:0005829">
    <property type="term" value="C:cytosol"/>
    <property type="evidence" value="ECO:0007669"/>
    <property type="project" value="TreeGrafter"/>
</dbReference>
<feature type="domain" description="Cyclic nucleotide-binding" evidence="4">
    <location>
        <begin position="19"/>
        <end position="102"/>
    </location>
</feature>
<dbReference type="GO" id="GO:0003700">
    <property type="term" value="F:DNA-binding transcription factor activity"/>
    <property type="evidence" value="ECO:0007669"/>
    <property type="project" value="TreeGrafter"/>
</dbReference>
<gene>
    <name evidence="6" type="ORF">B1A74_08215</name>
</gene>
<feature type="domain" description="HTH crp-type" evidence="5">
    <location>
        <begin position="153"/>
        <end position="226"/>
    </location>
</feature>
<sequence>MTLRPTQACDQCTLRQLCLPMGLPDTELWQLDEIVQQRRPIEKGSTLFSMGSPFEYLYAVRTGTMKTVLMGDDGTEQITGFALAGELLGLDAIHQGSHPVTAIALESTSVCAVPWSLVEDLSGRLPTFRQHLMGVMSRGLASEENLHALLGQRSAEQRLATFLLSLSQRHHARGLAADRFILPMSRADIANHLGLTQETISRLFTQMRRQGLIELHTRDLYIPDLDALRTTAGVSTSAASSA</sequence>
<dbReference type="InterPro" id="IPR018490">
    <property type="entry name" value="cNMP-bd_dom_sf"/>
</dbReference>
<evidence type="ECO:0000256" key="1">
    <source>
        <dbReference type="ARBA" id="ARBA00023015"/>
    </source>
</evidence>
<dbReference type="Pfam" id="PF00027">
    <property type="entry name" value="cNMP_binding"/>
    <property type="match status" value="1"/>
</dbReference>
<evidence type="ECO:0000256" key="3">
    <source>
        <dbReference type="ARBA" id="ARBA00023163"/>
    </source>
</evidence>
<evidence type="ECO:0000259" key="5">
    <source>
        <dbReference type="PROSITE" id="PS51063"/>
    </source>
</evidence>
<dbReference type="RefSeq" id="WP_077244340.1">
    <property type="nucleotide sequence ID" value="NZ_MUZR01000028.1"/>
</dbReference>